<keyword evidence="3" id="KW-0175">Coiled coil</keyword>
<feature type="coiled-coil region" evidence="3">
    <location>
        <begin position="98"/>
        <end position="132"/>
    </location>
</feature>
<organism evidence="6 7">
    <name type="scientific">Paracraurococcus ruber</name>
    <dbReference type="NCBI Taxonomy" id="77675"/>
    <lineage>
        <taxon>Bacteria</taxon>
        <taxon>Pseudomonadati</taxon>
        <taxon>Pseudomonadota</taxon>
        <taxon>Alphaproteobacteria</taxon>
        <taxon>Acetobacterales</taxon>
        <taxon>Roseomonadaceae</taxon>
        <taxon>Paracraurococcus</taxon>
    </lineage>
</organism>
<keyword evidence="2 5" id="KW-0732">Signal</keyword>
<dbReference type="SUPFAM" id="SSF111384">
    <property type="entry name" value="OmpH-like"/>
    <property type="match status" value="1"/>
</dbReference>
<sequence length="261" mass="29009">MTAQARAAAACLTAAAFLLPGLPARAQQQDPGYFIPNQGQQRPAQPQQQQQQRPPQQQQRPPQAARPLPPGQQPPAAVIGIVDVQEIQRVSSAFNQVRDEIEKRRQKLNDDLQREQNAWREAQQQLANQRATLPPEQLRERERALQDRITDSQRIFRGRNTAIDQAAQQALQEIEQTLGTVIRQVAASRNVNMVLPRPLVIFNEPPFDLTEEIAQQFNRTLRSVTMPPEGVATEAPAAANAPRPAPGAAAPAQQGQPNQRR</sequence>
<dbReference type="PANTHER" id="PTHR35089:SF1">
    <property type="entry name" value="CHAPERONE PROTEIN SKP"/>
    <property type="match status" value="1"/>
</dbReference>
<evidence type="ECO:0008006" key="8">
    <source>
        <dbReference type="Google" id="ProtNLM"/>
    </source>
</evidence>
<feature type="region of interest" description="Disordered" evidence="4">
    <location>
        <begin position="225"/>
        <end position="261"/>
    </location>
</feature>
<feature type="compositionally biased region" description="Low complexity" evidence="4">
    <location>
        <begin position="235"/>
        <end position="261"/>
    </location>
</feature>
<proteinExistence type="inferred from homology"/>
<evidence type="ECO:0000256" key="5">
    <source>
        <dbReference type="SAM" id="SignalP"/>
    </source>
</evidence>
<feature type="signal peptide" evidence="5">
    <location>
        <begin position="1"/>
        <end position="26"/>
    </location>
</feature>
<dbReference type="InterPro" id="IPR005632">
    <property type="entry name" value="Chaperone_Skp"/>
</dbReference>
<evidence type="ECO:0000313" key="6">
    <source>
        <dbReference type="EMBL" id="MBK1659754.1"/>
    </source>
</evidence>
<dbReference type="PANTHER" id="PTHR35089">
    <property type="entry name" value="CHAPERONE PROTEIN SKP"/>
    <property type="match status" value="1"/>
</dbReference>
<feature type="region of interest" description="Disordered" evidence="4">
    <location>
        <begin position="26"/>
        <end position="75"/>
    </location>
</feature>
<comment type="caution">
    <text evidence="6">The sequence shown here is derived from an EMBL/GenBank/DDBJ whole genome shotgun (WGS) entry which is preliminary data.</text>
</comment>
<keyword evidence="7" id="KW-1185">Reference proteome</keyword>
<dbReference type="EMBL" id="NRSG01000122">
    <property type="protein sequence ID" value="MBK1659754.1"/>
    <property type="molecule type" value="Genomic_DNA"/>
</dbReference>
<feature type="compositionally biased region" description="Low complexity" evidence="4">
    <location>
        <begin position="38"/>
        <end position="66"/>
    </location>
</feature>
<evidence type="ECO:0000313" key="7">
    <source>
        <dbReference type="Proteomes" id="UP000697995"/>
    </source>
</evidence>
<name>A0ABS1CZ84_9PROT</name>
<protein>
    <recommendedName>
        <fullName evidence="8">OmpH family outer membrane protein</fullName>
    </recommendedName>
</protein>
<accession>A0ABS1CZ84</accession>
<evidence type="ECO:0000256" key="1">
    <source>
        <dbReference type="ARBA" id="ARBA00009091"/>
    </source>
</evidence>
<reference evidence="6 7" key="1">
    <citation type="journal article" date="2020" name="Microorganisms">
        <title>Osmotic Adaptation and Compatible Solute Biosynthesis of Phototrophic Bacteria as Revealed from Genome Analyses.</title>
        <authorList>
            <person name="Imhoff J.F."/>
            <person name="Rahn T."/>
            <person name="Kunzel S."/>
            <person name="Keller A."/>
            <person name="Neulinger S.C."/>
        </authorList>
    </citation>
    <scope>NUCLEOTIDE SEQUENCE [LARGE SCALE GENOMIC DNA]</scope>
    <source>
        <strain evidence="6 7">DSM 15382</strain>
    </source>
</reference>
<evidence type="ECO:0000256" key="4">
    <source>
        <dbReference type="SAM" id="MobiDB-lite"/>
    </source>
</evidence>
<dbReference type="Pfam" id="PF03938">
    <property type="entry name" value="OmpH"/>
    <property type="match status" value="1"/>
</dbReference>
<feature type="chain" id="PRO_5045755545" description="OmpH family outer membrane protein" evidence="5">
    <location>
        <begin position="27"/>
        <end position="261"/>
    </location>
</feature>
<dbReference type="Proteomes" id="UP000697995">
    <property type="component" value="Unassembled WGS sequence"/>
</dbReference>
<dbReference type="SMART" id="SM00935">
    <property type="entry name" value="OmpH"/>
    <property type="match status" value="1"/>
</dbReference>
<comment type="similarity">
    <text evidence="1">Belongs to the Skp family.</text>
</comment>
<dbReference type="Gene3D" id="3.30.910.20">
    <property type="entry name" value="Skp domain"/>
    <property type="match status" value="1"/>
</dbReference>
<gene>
    <name evidence="6" type="ORF">CKO45_16090</name>
</gene>
<evidence type="ECO:0000256" key="2">
    <source>
        <dbReference type="ARBA" id="ARBA00022729"/>
    </source>
</evidence>
<evidence type="ECO:0000256" key="3">
    <source>
        <dbReference type="SAM" id="Coils"/>
    </source>
</evidence>
<dbReference type="InterPro" id="IPR024930">
    <property type="entry name" value="Skp_dom_sf"/>
</dbReference>